<dbReference type="PANTHER" id="PTHR33608">
    <property type="entry name" value="BLL2464 PROTEIN"/>
    <property type="match status" value="1"/>
</dbReference>
<dbReference type="EMBL" id="AP023354">
    <property type="protein sequence ID" value="BCJ29394.1"/>
    <property type="molecule type" value="Genomic_DNA"/>
</dbReference>
<sequence length="431" mass="46314">MSAPTGQPTLLPPRRDGRLLPYLAIVIGALVVAVLAGQPAVVAFAVPFLLALGVGLVRTGTLAVTATLTVDTSQLLEGDLVRGEIALDWTGPLDLEVLIRTPRGLVGVPPYPTRWAIPAATGPLRLPVVLRAAHWGRHLAGEVWVRARAPRGLLVWQGRVATGPSLRVLPQVERLNRLLDPAESRTVAGVHQARRIGEGYEFAELRPYEPGDRLRDLNWGATARHGRPYVNRHHPELSGEVVVVLDTYTDGTTEVLARAARAAWAIVSVHLQAGDRVGLIGLGGGWRTLHPAGGERAKYQLLETLLEMGADAVDTTSHNWVSHRLPVPESALVIALTSLYQRSVVRFCQDWRAKGRAVAVAVLDAGDALPAPASATEVIARRLWRLEIDRRRAMLAGVGIPVVTVGPGGLARSVVGGLRRLGQARTVRAAR</sequence>
<dbReference type="InterPro" id="IPR002881">
    <property type="entry name" value="DUF58"/>
</dbReference>
<evidence type="ECO:0000313" key="3">
    <source>
        <dbReference type="EMBL" id="BCJ29394.1"/>
    </source>
</evidence>
<keyword evidence="1" id="KW-1133">Transmembrane helix</keyword>
<keyword evidence="4" id="KW-1185">Reference proteome</keyword>
<keyword evidence="1" id="KW-0472">Membrane</keyword>
<evidence type="ECO:0000313" key="4">
    <source>
        <dbReference type="Proteomes" id="UP000680750"/>
    </source>
</evidence>
<accession>A0A810L1T2</accession>
<gene>
    <name evidence="3" type="ORF">Asera_35020</name>
</gene>
<name>A0A810L1T2_9ACTN</name>
<evidence type="ECO:0000256" key="1">
    <source>
        <dbReference type="SAM" id="Phobius"/>
    </source>
</evidence>
<dbReference type="OrthoDB" id="9776116at2"/>
<reference evidence="3" key="1">
    <citation type="submission" date="2020-08" db="EMBL/GenBank/DDBJ databases">
        <title>Whole genome shotgun sequence of Actinocatenispora sera NBRC 101916.</title>
        <authorList>
            <person name="Komaki H."/>
            <person name="Tamura T."/>
        </authorList>
    </citation>
    <scope>NUCLEOTIDE SEQUENCE</scope>
    <source>
        <strain evidence="3">NBRC 101916</strain>
    </source>
</reference>
<evidence type="ECO:0000259" key="2">
    <source>
        <dbReference type="Pfam" id="PF01882"/>
    </source>
</evidence>
<dbReference type="AlphaFoldDB" id="A0A810L1T2"/>
<proteinExistence type="predicted"/>
<dbReference type="PANTHER" id="PTHR33608:SF14">
    <property type="entry name" value="POSSIBLE CONSERVED SECRETED PROTEIN"/>
    <property type="match status" value="1"/>
</dbReference>
<feature type="domain" description="DUF58" evidence="2">
    <location>
        <begin position="204"/>
        <end position="370"/>
    </location>
</feature>
<protein>
    <recommendedName>
        <fullName evidence="2">DUF58 domain-containing protein</fullName>
    </recommendedName>
</protein>
<feature type="transmembrane region" description="Helical" evidence="1">
    <location>
        <begin position="20"/>
        <end position="52"/>
    </location>
</feature>
<organism evidence="3 4">
    <name type="scientific">Actinocatenispora sera</name>
    <dbReference type="NCBI Taxonomy" id="390989"/>
    <lineage>
        <taxon>Bacteria</taxon>
        <taxon>Bacillati</taxon>
        <taxon>Actinomycetota</taxon>
        <taxon>Actinomycetes</taxon>
        <taxon>Micromonosporales</taxon>
        <taxon>Micromonosporaceae</taxon>
        <taxon>Actinocatenispora</taxon>
    </lineage>
</organism>
<dbReference type="Pfam" id="PF01882">
    <property type="entry name" value="DUF58"/>
    <property type="match status" value="1"/>
</dbReference>
<dbReference type="RefSeq" id="WP_030448244.1">
    <property type="nucleotide sequence ID" value="NZ_AP023354.1"/>
</dbReference>
<keyword evidence="1" id="KW-0812">Transmembrane</keyword>
<dbReference type="KEGG" id="aser:Asera_35020"/>
<dbReference type="Proteomes" id="UP000680750">
    <property type="component" value="Chromosome"/>
</dbReference>